<dbReference type="GO" id="GO:0006538">
    <property type="term" value="P:L-glutamate catabolic process"/>
    <property type="evidence" value="ECO:0007669"/>
    <property type="project" value="InterPro"/>
</dbReference>
<protein>
    <submittedName>
        <fullName evidence="7">Glutamate dehydrogenase</fullName>
    </submittedName>
</protein>
<dbReference type="Gene3D" id="3.40.50.720">
    <property type="entry name" value="NAD(P)-binding Rossmann-like Domain"/>
    <property type="match status" value="1"/>
</dbReference>
<dbReference type="RefSeq" id="WP_078710138.1">
    <property type="nucleotide sequence ID" value="NZ_FUXL01000019.1"/>
</dbReference>
<dbReference type="Pfam" id="PF21076">
    <property type="entry name" value="GDH_ACT2"/>
    <property type="match status" value="1"/>
</dbReference>
<evidence type="ECO:0000259" key="5">
    <source>
        <dbReference type="Pfam" id="PF21076"/>
    </source>
</evidence>
<dbReference type="Pfam" id="PF21077">
    <property type="entry name" value="GDH_ACT3"/>
    <property type="match status" value="1"/>
</dbReference>
<sequence length="1632" mass="178834">MDQPSDAKAAIVAAVLSQIGGIEPQASLAPLLFDRPPAADLASFSTEALAAAVDCAVAALKAHRPGEPVVAVVSPGIATVDGRPLQLISVVNDDMSFLFDSVTGEIAEAANAVHFVSHPILNVERGPNGAIVHFTTSSASDGLEEPRGRVSLIQVAVEPLDSQEARALADRLRLILSQVALANADFPAMRSRVARAVDDLRAYRHVITDPAARTAIEESAEFLDWLYKDAFIFLGCREYDYVGSEDEALLERRENEPGLGILQDPDVRILRREDGTAALTTPEVRAFLEAPEPLIVTKANARSLVHRRAQLDYIGVKRFSSDGRLAGELRIVGLFASSAYTQSILAIPYLRLKAKRVIERFGLRPGSHSGKALLNALESYPRDEMFQIDVDLLEHHAGIILELGERPRVRVLTRVDRFHRFVSVIVYVPRERYDTRLRERVGLLLAEAYDGHLSSYSPAFPGEVLARIHYIVEREEGETPDVDPAFLEEETAKIAHNWIDDFREALIEADEFHRLAPFGPGLPESYRDLTTPADAVVDVMEIAKLTEERPLTVDFYRREGDPDTFLRFKLYHLGDTLALSARVPILERMGFQVLYERTHRVTRPDGSIVHIHDMDLSTDKPEMAERGPGPLEDTFSAVWDGRIENDGFNALVLCADLAFDQVNVLRAYSAYLRQTGLSYSPGYMATVFSRHPGIARLLFELFDQSFDPEKASRAEQPAATAPVSSDPEERYAIEAEARGLGALYGRLAAALDAVEGLDDDRILRRVRSAILSTLRTNFYAVPEISADPSSTPSKVHPALAFKIDPHALGGLPAPVPYREIFVFDARVEGVHLRFGSIARGGLRWSDRAQDYRTEILGLVKAQQVKNAVIVPVGAKGGFYPKRLPDAANREAWFEAGRSAYIVFIASLLSVTDNIDGDHVVTPQKVVRLDGEDPYFVVAADKGTATFSDTANAIARSRDFWLDDAFASGGSAGYDHKAMGITARGAWEAVKRHFRELGRDIQKEPFTVAGCGDMSGDVFGNGMLLSPETKLVAAFDHRDIFIDPDPDPALSLEERRRLFALPRSSWADYAKDKLSKGGGIWSRREKLIKLTPEAAEAIGWDRRQGTPAEVISAILKAPVDLLWFGGIGTYVRASSETNSDVGDRANDAVRVTGADLRAKVVGEGANLGVTQKGRIEFARAGGRINSDAIDNSAGVNTSDVEVNIKIALKSAMASGKLTREARNQLLSQMTDEVAHLVLRNNYEQTLAISLEEAEGDKALPLQARFMSVLEDQHILDRDVEALPPRAELADLRAFGRTLTRPEIGVLLAYAKIVLFDQLVASDLPDEPYFHDRLHDYFPTAMRSDYPAEIDTHRLSREIVATVLANQAINRLGPTFVVGVGDATGAAPAEALRAFAAAKDGLFVRPLYDRIDALDGQMDGAVQNALYREVRAFLHVATRWFVQNCRFEDGLASEVARLRETFEALRPRLQDLASDEARDAVAARTNHWVEQGVPADVAEDVALLPLIALIPDIGAVSRETGASLDRTLGAYFDLTGLFEIGRLEQAAWSLSPSDYYETLALERAGSQIARARRALTASALREHPDAERPAAAWISDHAAPADRIIRQIAALVGGGDISVARLTVAAGLLSDLAA</sequence>
<dbReference type="Pfam" id="PF21078">
    <property type="entry name" value="GDH_HM3"/>
    <property type="match status" value="1"/>
</dbReference>
<gene>
    <name evidence="7" type="ORF">SAMN05428963_11956</name>
</gene>
<dbReference type="InterPro" id="IPR036291">
    <property type="entry name" value="NAD(P)-bd_dom_sf"/>
</dbReference>
<dbReference type="Proteomes" id="UP000190135">
    <property type="component" value="Unassembled WGS sequence"/>
</dbReference>
<dbReference type="OrthoDB" id="9758052at2"/>
<accession>A0A1T4T4X3</accession>
<dbReference type="InterPro" id="IPR028971">
    <property type="entry name" value="NAD-GDH_cat"/>
</dbReference>
<dbReference type="SUPFAM" id="SSF53223">
    <property type="entry name" value="Aminoacid dehydrogenase-like, N-terminal domain"/>
    <property type="match status" value="1"/>
</dbReference>
<dbReference type="InterPro" id="IPR007780">
    <property type="entry name" value="NAD_Glu_DH_bac"/>
</dbReference>
<dbReference type="Pfam" id="PF05088">
    <property type="entry name" value="Bac_GDH_CD"/>
    <property type="match status" value="1"/>
</dbReference>
<evidence type="ECO:0000256" key="1">
    <source>
        <dbReference type="ARBA" id="ARBA00023002"/>
    </source>
</evidence>
<evidence type="ECO:0000259" key="2">
    <source>
        <dbReference type="Pfam" id="PF05088"/>
    </source>
</evidence>
<dbReference type="PANTHER" id="PTHR43403:SF1">
    <property type="entry name" value="NAD-SPECIFIC GLUTAMATE DEHYDROGENASE"/>
    <property type="match status" value="1"/>
</dbReference>
<dbReference type="PANTHER" id="PTHR43403">
    <property type="entry name" value="NAD-SPECIFIC GLUTAMATE DEHYDROGENASE"/>
    <property type="match status" value="1"/>
</dbReference>
<dbReference type="GO" id="GO:0004352">
    <property type="term" value="F:glutamate dehydrogenase (NAD+) activity"/>
    <property type="evidence" value="ECO:0007669"/>
    <property type="project" value="InterPro"/>
</dbReference>
<dbReference type="InterPro" id="IPR049062">
    <property type="entry name" value="NAD_Glu_DH_ACT2"/>
</dbReference>
<dbReference type="Pfam" id="PF21074">
    <property type="entry name" value="GDH_C"/>
    <property type="match status" value="1"/>
</dbReference>
<evidence type="ECO:0000259" key="3">
    <source>
        <dbReference type="Pfam" id="PF21074"/>
    </source>
</evidence>
<dbReference type="GO" id="GO:0004069">
    <property type="term" value="F:L-aspartate:2-oxoglutarate aminotransferase activity"/>
    <property type="evidence" value="ECO:0007669"/>
    <property type="project" value="InterPro"/>
</dbReference>
<feature type="domain" description="NAD-glutamate dehydrogenase ACT2" evidence="5">
    <location>
        <begin position="410"/>
        <end position="498"/>
    </location>
</feature>
<dbReference type="InterPro" id="IPR049059">
    <property type="entry name" value="NAD_Glu_DH_HM1"/>
</dbReference>
<dbReference type="InterPro" id="IPR048381">
    <property type="entry name" value="GDH_C"/>
</dbReference>
<feature type="domain" description="NAD-glutamate dehydrogenase N-terminal ACT1" evidence="4">
    <location>
        <begin position="31"/>
        <end position="172"/>
    </location>
</feature>
<dbReference type="InterPro" id="IPR024727">
    <property type="entry name" value="NAD_Glu_DH_N_ACT1"/>
</dbReference>
<dbReference type="SUPFAM" id="SSF51735">
    <property type="entry name" value="NAD(P)-binding Rossmann-fold domains"/>
    <property type="match status" value="1"/>
</dbReference>
<evidence type="ECO:0000259" key="6">
    <source>
        <dbReference type="Pfam" id="PF21077"/>
    </source>
</evidence>
<feature type="domain" description="NAD-glutamate dehydrogenase catalytic" evidence="2">
    <location>
        <begin position="747"/>
        <end position="1249"/>
    </location>
</feature>
<dbReference type="PIRSF" id="PIRSF036761">
    <property type="entry name" value="GDH_Mll4104"/>
    <property type="match status" value="1"/>
</dbReference>
<dbReference type="InterPro" id="IPR046346">
    <property type="entry name" value="Aminoacid_DH-like_N_sf"/>
</dbReference>
<reference evidence="7 8" key="1">
    <citation type="submission" date="2017-02" db="EMBL/GenBank/DDBJ databases">
        <authorList>
            <person name="Peterson S.W."/>
        </authorList>
    </citation>
    <scope>NUCLEOTIDE SEQUENCE [LARGE SCALE GENOMIC DNA]</scope>
    <source>
        <strain evidence="7 8">USBA 369</strain>
    </source>
</reference>
<dbReference type="STRING" id="1365950.SAMN05428963_11956"/>
<evidence type="ECO:0000313" key="8">
    <source>
        <dbReference type="Proteomes" id="UP000190135"/>
    </source>
</evidence>
<proteinExistence type="predicted"/>
<keyword evidence="8" id="KW-1185">Reference proteome</keyword>
<feature type="domain" description="NAD-glutamate dehydrogenase ACT3" evidence="6">
    <location>
        <begin position="551"/>
        <end position="623"/>
    </location>
</feature>
<feature type="domain" description="NAD-specific glutamate dehydrogenase C-terminal" evidence="3">
    <location>
        <begin position="1294"/>
        <end position="1628"/>
    </location>
</feature>
<name>A0A1T4T4X3_9HYPH</name>
<evidence type="ECO:0000259" key="4">
    <source>
        <dbReference type="Pfam" id="PF21075"/>
    </source>
</evidence>
<dbReference type="Pfam" id="PF21075">
    <property type="entry name" value="GDH_ACT1"/>
    <property type="match status" value="1"/>
</dbReference>
<keyword evidence="1" id="KW-0560">Oxidoreductase</keyword>
<dbReference type="InterPro" id="IPR049056">
    <property type="entry name" value="NAD_Glu_DH_HM3"/>
</dbReference>
<dbReference type="Pfam" id="PF21073">
    <property type="entry name" value="GDH_HM1"/>
    <property type="match status" value="1"/>
</dbReference>
<evidence type="ECO:0000313" key="7">
    <source>
        <dbReference type="EMBL" id="SKA35545.1"/>
    </source>
</evidence>
<dbReference type="InterPro" id="IPR049064">
    <property type="entry name" value="NAD_Glu_DH_ACT3"/>
</dbReference>
<dbReference type="EMBL" id="FUXL01000019">
    <property type="protein sequence ID" value="SKA35545.1"/>
    <property type="molecule type" value="Genomic_DNA"/>
</dbReference>
<organism evidence="7 8">
    <name type="scientific">Consotaella salsifontis</name>
    <dbReference type="NCBI Taxonomy" id="1365950"/>
    <lineage>
        <taxon>Bacteria</taxon>
        <taxon>Pseudomonadati</taxon>
        <taxon>Pseudomonadota</taxon>
        <taxon>Alphaproteobacteria</taxon>
        <taxon>Hyphomicrobiales</taxon>
        <taxon>Aurantimonadaceae</taxon>
        <taxon>Consotaella</taxon>
    </lineage>
</organism>